<feature type="compositionally biased region" description="Polar residues" evidence="1">
    <location>
        <begin position="7"/>
        <end position="18"/>
    </location>
</feature>
<proteinExistence type="predicted"/>
<comment type="caution">
    <text evidence="2">The sequence shown here is derived from an EMBL/GenBank/DDBJ whole genome shotgun (WGS) entry which is preliminary data.</text>
</comment>
<evidence type="ECO:0000313" key="3">
    <source>
        <dbReference type="Proteomes" id="UP000030832"/>
    </source>
</evidence>
<dbReference type="EMBL" id="JRJU01000059">
    <property type="protein sequence ID" value="KHF37948.1"/>
    <property type="molecule type" value="Genomic_DNA"/>
</dbReference>
<dbReference type="RefSeq" id="WP_034633907.1">
    <property type="nucleotide sequence ID" value="NZ_JRJU01000059.1"/>
</dbReference>
<feature type="region of interest" description="Disordered" evidence="1">
    <location>
        <begin position="42"/>
        <end position="82"/>
    </location>
</feature>
<reference evidence="2 3" key="1">
    <citation type="submission" date="2014-09" db="EMBL/GenBank/DDBJ databases">
        <title>Genome sequencing and annotation of Bacillus Okhensis strain Kh10-101T.</title>
        <authorList>
            <person name="Prakash J.S."/>
        </authorList>
    </citation>
    <scope>NUCLEOTIDE SEQUENCE [LARGE SCALE GENOMIC DNA]</scope>
    <source>
        <strain evidence="3">Kh10-101T</strain>
    </source>
</reference>
<dbReference type="Proteomes" id="UP000030832">
    <property type="component" value="Unassembled WGS sequence"/>
</dbReference>
<organism evidence="2 3">
    <name type="scientific">Halalkalibacter okhensis</name>
    <dbReference type="NCBI Taxonomy" id="333138"/>
    <lineage>
        <taxon>Bacteria</taxon>
        <taxon>Bacillati</taxon>
        <taxon>Bacillota</taxon>
        <taxon>Bacilli</taxon>
        <taxon>Bacillales</taxon>
        <taxon>Bacillaceae</taxon>
        <taxon>Halalkalibacter</taxon>
    </lineage>
</organism>
<protein>
    <submittedName>
        <fullName evidence="2">Uncharacterized protein</fullName>
    </submittedName>
</protein>
<gene>
    <name evidence="2" type="ORF">LQ50_24240</name>
</gene>
<dbReference type="AlphaFoldDB" id="A0A0B0I678"/>
<evidence type="ECO:0000313" key="2">
    <source>
        <dbReference type="EMBL" id="KHF37948.1"/>
    </source>
</evidence>
<name>A0A0B0I678_9BACI</name>
<evidence type="ECO:0000256" key="1">
    <source>
        <dbReference type="SAM" id="MobiDB-lite"/>
    </source>
</evidence>
<feature type="compositionally biased region" description="Gly residues" evidence="1">
    <location>
        <begin position="52"/>
        <end position="66"/>
    </location>
</feature>
<keyword evidence="3" id="KW-1185">Reference proteome</keyword>
<sequence length="82" mass="8770">MNHYSHHQWQQPANQSTCPGWEMQKPTEANKGCKCGAKKNMSEAGMPQDPGGQWGAGHMPGPGYPGGMPQAPEGQWGAGHMP</sequence>
<feature type="region of interest" description="Disordered" evidence="1">
    <location>
        <begin position="1"/>
        <end position="23"/>
    </location>
</feature>
<accession>A0A0B0I678</accession>
<feature type="non-terminal residue" evidence="2">
    <location>
        <position position="82"/>
    </location>
</feature>